<accession>A0A1V8M403</accession>
<organism evidence="1 2">
    <name type="scientific">Methyloprofundus sedimenti</name>
    <dbReference type="NCBI Taxonomy" id="1420851"/>
    <lineage>
        <taxon>Bacteria</taxon>
        <taxon>Pseudomonadati</taxon>
        <taxon>Pseudomonadota</taxon>
        <taxon>Gammaproteobacteria</taxon>
        <taxon>Methylococcales</taxon>
        <taxon>Methylococcaceae</taxon>
        <taxon>Methyloprofundus</taxon>
    </lineage>
</organism>
<evidence type="ECO:0000313" key="2">
    <source>
        <dbReference type="Proteomes" id="UP000191980"/>
    </source>
</evidence>
<evidence type="ECO:0000313" key="1">
    <source>
        <dbReference type="EMBL" id="OQK16289.1"/>
    </source>
</evidence>
<dbReference type="SUPFAM" id="SSF143422">
    <property type="entry name" value="Transposase IS200-like"/>
    <property type="match status" value="1"/>
</dbReference>
<comment type="caution">
    <text evidence="1">The sequence shown here is derived from an EMBL/GenBank/DDBJ whole genome shotgun (WGS) entry which is preliminary data.</text>
</comment>
<name>A0A1V8M403_9GAMM</name>
<dbReference type="AlphaFoldDB" id="A0A1V8M403"/>
<protein>
    <recommendedName>
        <fullName evidence="3">Transposase IS200-like domain-containing protein</fullName>
    </recommendedName>
</protein>
<dbReference type="GO" id="GO:0006313">
    <property type="term" value="P:DNA transposition"/>
    <property type="evidence" value="ECO:0007669"/>
    <property type="project" value="InterPro"/>
</dbReference>
<dbReference type="InterPro" id="IPR036515">
    <property type="entry name" value="Transposase_17_sf"/>
</dbReference>
<reference evidence="1 2" key="1">
    <citation type="submission" date="2015-12" db="EMBL/GenBank/DDBJ databases">
        <authorList>
            <person name="Shamseldin A."/>
            <person name="Moawad H."/>
            <person name="Abd El-Rahim W.M."/>
            <person name="Sadowsky M.J."/>
        </authorList>
    </citation>
    <scope>NUCLEOTIDE SEQUENCE [LARGE SCALE GENOMIC DNA]</scope>
    <source>
        <strain evidence="1 2">WF1</strain>
    </source>
</reference>
<dbReference type="Proteomes" id="UP000191980">
    <property type="component" value="Unassembled WGS sequence"/>
</dbReference>
<sequence length="76" mass="9023">MNIDSYCDQSNKGCYLNGDAINIIFSHLKQLDPEFYRLIAYSIMPNHIHLLFQKNQQLKEIMKRRLFPISRGDHNI</sequence>
<dbReference type="GO" id="GO:0003677">
    <property type="term" value="F:DNA binding"/>
    <property type="evidence" value="ECO:0007669"/>
    <property type="project" value="InterPro"/>
</dbReference>
<gene>
    <name evidence="1" type="ORF">AU255_14455</name>
</gene>
<proteinExistence type="predicted"/>
<dbReference type="EMBL" id="LPUF01000002">
    <property type="protein sequence ID" value="OQK16289.1"/>
    <property type="molecule type" value="Genomic_DNA"/>
</dbReference>
<evidence type="ECO:0008006" key="3">
    <source>
        <dbReference type="Google" id="ProtNLM"/>
    </source>
</evidence>
<dbReference type="GO" id="GO:0004803">
    <property type="term" value="F:transposase activity"/>
    <property type="evidence" value="ECO:0007669"/>
    <property type="project" value="InterPro"/>
</dbReference>
<dbReference type="Gene3D" id="3.30.70.1290">
    <property type="entry name" value="Transposase IS200-like"/>
    <property type="match status" value="1"/>
</dbReference>
<keyword evidence="2" id="KW-1185">Reference proteome</keyword>